<evidence type="ECO:0000313" key="1">
    <source>
        <dbReference type="EMBL" id="OQP30509.1"/>
    </source>
</evidence>
<evidence type="ECO:0008006" key="3">
    <source>
        <dbReference type="Google" id="ProtNLM"/>
    </source>
</evidence>
<dbReference type="EMBL" id="MWUE01000033">
    <property type="protein sequence ID" value="OQP30509.1"/>
    <property type="molecule type" value="Genomic_DNA"/>
</dbReference>
<dbReference type="Proteomes" id="UP000192769">
    <property type="component" value="Unassembled WGS sequence"/>
</dbReference>
<keyword evidence="2" id="KW-1185">Reference proteome</keyword>
<organism evidence="1 2">
    <name type="scientific">Pantoea latae</name>
    <dbReference type="NCBI Taxonomy" id="1964541"/>
    <lineage>
        <taxon>Bacteria</taxon>
        <taxon>Pseudomonadati</taxon>
        <taxon>Pseudomonadota</taxon>
        <taxon>Gammaproteobacteria</taxon>
        <taxon>Enterobacterales</taxon>
        <taxon>Erwiniaceae</taxon>
        <taxon>Pantoea</taxon>
    </lineage>
</organism>
<dbReference type="OrthoDB" id="262743at2"/>
<sequence>MHIACLGWGSLIWKPGDLPVEGNWHQDGPTLPIEFSRTSDGGELATALCINAPPVPVLWARLATQELGQACIQLREREGIPDERVDGVGILTVTPHSPGILADWARQRQLDALIWTALPPKFGSVEGLIPTLAQAIAHLEQLTGEASAHARDYIRQVPAQIDTPYRRAITAQLGLDQ</sequence>
<evidence type="ECO:0000313" key="2">
    <source>
        <dbReference type="Proteomes" id="UP000192769"/>
    </source>
</evidence>
<dbReference type="AlphaFoldDB" id="A0A1V9D9L1"/>
<name>A0A1V9D9L1_9GAMM</name>
<accession>A0A1V9D9L1</accession>
<proteinExistence type="predicted"/>
<protein>
    <recommendedName>
        <fullName evidence="3">Gamma-glutamylcyclotransferase</fullName>
    </recommendedName>
</protein>
<comment type="caution">
    <text evidence="1">The sequence shown here is derived from an EMBL/GenBank/DDBJ whole genome shotgun (WGS) entry which is preliminary data.</text>
</comment>
<dbReference type="RefSeq" id="WP_081141552.1">
    <property type="nucleotide sequence ID" value="NZ_MWUE01000033.1"/>
</dbReference>
<gene>
    <name evidence="1" type="ORF">B2J69_19880</name>
</gene>
<reference evidence="1 2" key="1">
    <citation type="submission" date="2017-02" db="EMBL/GenBank/DDBJ databases">
        <title>Whole genome shotgun sequence of Pantoea agglomerans strain AS1 isolated from a cycad, Zamia floridana in Central Florida, USA.</title>
        <authorList>
            <person name="Lata P."/>
            <person name="Govindarajan S."/>
            <person name="Qi F."/>
            <person name="Li J.-L."/>
            <person name="Maurya S.K."/>
            <person name="Sahoo M.K."/>
        </authorList>
    </citation>
    <scope>NUCLEOTIDE SEQUENCE [LARGE SCALE GENOMIC DNA]</scope>
    <source>
        <strain evidence="1 2">AS1</strain>
    </source>
</reference>